<feature type="compositionally biased region" description="Polar residues" evidence="1">
    <location>
        <begin position="191"/>
        <end position="202"/>
    </location>
</feature>
<sequence>MSTAEQMNAMTGQLASGRAESQELVRYKQRMDSLKQRLNGAPGEEQELREACRDFEAVFIGKLWEQMRRTVPKETSMHSKQEDMYLSMFDRSFSEHMADSGGIGLADMLYDQLASQLKSASHDTLAGGAELKPLDRNGKPDLKTLEEVALDTRLDPHTRGPEPEMPEELSAPVQAGEAVAPDAVSPDVRNPNPSISTTSEAPSSVGALSQAEVNARLDQLARELGSRSRETGRILAEYSMTSPAAEEWRE</sequence>
<dbReference type="EMBL" id="FUYC01000009">
    <property type="protein sequence ID" value="SKA86560.1"/>
    <property type="molecule type" value="Genomic_DNA"/>
</dbReference>
<name>A0A1T4XAD4_9BACT</name>
<gene>
    <name evidence="3" type="ORF">SAMN02745704_01963</name>
</gene>
<dbReference type="InterPro" id="IPR019301">
    <property type="entry name" value="Flagellar_prot_FlgJ_N"/>
</dbReference>
<keyword evidence="3" id="KW-0966">Cell projection</keyword>
<keyword evidence="3" id="KW-0282">Flagellum</keyword>
<dbReference type="PRINTS" id="PR01002">
    <property type="entry name" value="FLGFLGJ"/>
</dbReference>
<proteinExistence type="predicted"/>
<feature type="region of interest" description="Disordered" evidence="1">
    <location>
        <begin position="1"/>
        <end position="21"/>
    </location>
</feature>
<feature type="compositionally biased region" description="Basic and acidic residues" evidence="1">
    <location>
        <begin position="147"/>
        <end position="162"/>
    </location>
</feature>
<feature type="region of interest" description="Disordered" evidence="1">
    <location>
        <begin position="147"/>
        <end position="210"/>
    </location>
</feature>
<keyword evidence="3" id="KW-0969">Cilium</keyword>
<dbReference type="AlphaFoldDB" id="A0A1T4XAD4"/>
<accession>A0A1T4XAD4</accession>
<dbReference type="RefSeq" id="WP_078717522.1">
    <property type="nucleotide sequence ID" value="NZ_FUYC01000009.1"/>
</dbReference>
<evidence type="ECO:0000313" key="3">
    <source>
        <dbReference type="EMBL" id="SKA86560.1"/>
    </source>
</evidence>
<organism evidence="3 4">
    <name type="scientific">Paucidesulfovibrio gracilis DSM 16080</name>
    <dbReference type="NCBI Taxonomy" id="1121449"/>
    <lineage>
        <taxon>Bacteria</taxon>
        <taxon>Pseudomonadati</taxon>
        <taxon>Thermodesulfobacteriota</taxon>
        <taxon>Desulfovibrionia</taxon>
        <taxon>Desulfovibrionales</taxon>
        <taxon>Desulfovibrionaceae</taxon>
        <taxon>Paucidesulfovibrio</taxon>
    </lineage>
</organism>
<evidence type="ECO:0000313" key="4">
    <source>
        <dbReference type="Proteomes" id="UP000190027"/>
    </source>
</evidence>
<feature type="domain" description="Flagellar protein FlgJ N-terminal" evidence="2">
    <location>
        <begin position="66"/>
        <end position="112"/>
    </location>
</feature>
<keyword evidence="4" id="KW-1185">Reference proteome</keyword>
<dbReference type="Proteomes" id="UP000190027">
    <property type="component" value="Unassembled WGS sequence"/>
</dbReference>
<dbReference type="STRING" id="1121449.SAMN02745704_01963"/>
<protein>
    <submittedName>
        <fullName evidence="3">Flagellar protein FlgJ</fullName>
    </submittedName>
</protein>
<dbReference type="Pfam" id="PF10135">
    <property type="entry name" value="Rod-binding"/>
    <property type="match status" value="1"/>
</dbReference>
<dbReference type="OrthoDB" id="9796740at2"/>
<feature type="compositionally biased region" description="Polar residues" evidence="1">
    <location>
        <begin position="1"/>
        <end position="14"/>
    </location>
</feature>
<evidence type="ECO:0000256" key="1">
    <source>
        <dbReference type="SAM" id="MobiDB-lite"/>
    </source>
</evidence>
<reference evidence="3 4" key="1">
    <citation type="submission" date="2017-02" db="EMBL/GenBank/DDBJ databases">
        <authorList>
            <person name="Peterson S.W."/>
        </authorList>
    </citation>
    <scope>NUCLEOTIDE SEQUENCE [LARGE SCALE GENOMIC DNA]</scope>
    <source>
        <strain evidence="3 4">DSM 16080</strain>
    </source>
</reference>
<evidence type="ECO:0000259" key="2">
    <source>
        <dbReference type="Pfam" id="PF10135"/>
    </source>
</evidence>